<name>A0A2P2J964_RHIMU</name>
<reference evidence="1" key="1">
    <citation type="submission" date="2018-02" db="EMBL/GenBank/DDBJ databases">
        <title>Rhizophora mucronata_Transcriptome.</title>
        <authorList>
            <person name="Meera S.P."/>
            <person name="Sreeshan A."/>
            <person name="Augustine A."/>
        </authorList>
    </citation>
    <scope>NUCLEOTIDE SEQUENCE</scope>
    <source>
        <tissue evidence="1">Leaf</tissue>
    </source>
</reference>
<accession>A0A2P2J964</accession>
<organism evidence="1">
    <name type="scientific">Rhizophora mucronata</name>
    <name type="common">Asiatic mangrove</name>
    <dbReference type="NCBI Taxonomy" id="61149"/>
    <lineage>
        <taxon>Eukaryota</taxon>
        <taxon>Viridiplantae</taxon>
        <taxon>Streptophyta</taxon>
        <taxon>Embryophyta</taxon>
        <taxon>Tracheophyta</taxon>
        <taxon>Spermatophyta</taxon>
        <taxon>Magnoliopsida</taxon>
        <taxon>eudicotyledons</taxon>
        <taxon>Gunneridae</taxon>
        <taxon>Pentapetalae</taxon>
        <taxon>rosids</taxon>
        <taxon>fabids</taxon>
        <taxon>Malpighiales</taxon>
        <taxon>Rhizophoraceae</taxon>
        <taxon>Rhizophora</taxon>
    </lineage>
</organism>
<dbReference type="EMBL" id="GGEC01009553">
    <property type="protein sequence ID" value="MBW90036.1"/>
    <property type="molecule type" value="Transcribed_RNA"/>
</dbReference>
<protein>
    <submittedName>
        <fullName evidence="1">Uncharacterized protein LOC107624056</fullName>
    </submittedName>
</protein>
<sequence>MQSPSMIPTQKQRTTITKLSIWFNSSKYHTSEQLSEPQDADCTKSFSVLVN</sequence>
<proteinExistence type="predicted"/>
<evidence type="ECO:0000313" key="1">
    <source>
        <dbReference type="EMBL" id="MBW90036.1"/>
    </source>
</evidence>
<dbReference type="AlphaFoldDB" id="A0A2P2J964"/>